<feature type="non-terminal residue" evidence="2">
    <location>
        <position position="73"/>
    </location>
</feature>
<dbReference type="PANTHER" id="PTHR21625:SF1">
    <property type="entry name" value="DYNEIN REGULATORY COMPLEX PROTEIN 1"/>
    <property type="match status" value="1"/>
</dbReference>
<name>A0A7L1ESV8_OENON</name>
<dbReference type="InterPro" id="IPR039750">
    <property type="entry name" value="DRC1/DRC2"/>
</dbReference>
<dbReference type="PANTHER" id="PTHR21625">
    <property type="entry name" value="NYD-SP28 PROTEIN"/>
    <property type="match status" value="1"/>
</dbReference>
<evidence type="ECO:0000259" key="1">
    <source>
        <dbReference type="Pfam" id="PF14775"/>
    </source>
</evidence>
<dbReference type="GO" id="GO:0060285">
    <property type="term" value="P:cilium-dependent cell motility"/>
    <property type="evidence" value="ECO:0007669"/>
    <property type="project" value="TreeGrafter"/>
</dbReference>
<comment type="caution">
    <text evidence="2">The sequence shown here is derived from an EMBL/GenBank/DDBJ whole genome shotgun (WGS) entry which is preliminary data.</text>
</comment>
<dbReference type="GO" id="GO:0070286">
    <property type="term" value="P:axonemal dynein complex assembly"/>
    <property type="evidence" value="ECO:0007669"/>
    <property type="project" value="InterPro"/>
</dbReference>
<dbReference type="Proteomes" id="UP000565754">
    <property type="component" value="Unassembled WGS sequence"/>
</dbReference>
<dbReference type="GO" id="GO:0003352">
    <property type="term" value="P:regulation of cilium movement"/>
    <property type="evidence" value="ECO:0007669"/>
    <property type="project" value="TreeGrafter"/>
</dbReference>
<proteinExistence type="predicted"/>
<dbReference type="InterPro" id="IPR029440">
    <property type="entry name" value="DRC1_C"/>
</dbReference>
<feature type="non-terminal residue" evidence="2">
    <location>
        <position position="1"/>
    </location>
</feature>
<keyword evidence="3" id="KW-1185">Reference proteome</keyword>
<organism evidence="2 3">
    <name type="scientific">Oenanthe oenanthe</name>
    <name type="common">Northern wheatear</name>
    <dbReference type="NCBI Taxonomy" id="279966"/>
    <lineage>
        <taxon>Eukaryota</taxon>
        <taxon>Metazoa</taxon>
        <taxon>Chordata</taxon>
        <taxon>Craniata</taxon>
        <taxon>Vertebrata</taxon>
        <taxon>Euteleostomi</taxon>
        <taxon>Archelosauria</taxon>
        <taxon>Archosauria</taxon>
        <taxon>Dinosauria</taxon>
        <taxon>Saurischia</taxon>
        <taxon>Theropoda</taxon>
        <taxon>Coelurosauria</taxon>
        <taxon>Aves</taxon>
        <taxon>Neognathae</taxon>
        <taxon>Neoaves</taxon>
        <taxon>Telluraves</taxon>
        <taxon>Australaves</taxon>
        <taxon>Passeriformes</taxon>
        <taxon>Muscicapidae</taxon>
        <taxon>Oenanthe</taxon>
    </lineage>
</organism>
<evidence type="ECO:0000313" key="2">
    <source>
        <dbReference type="EMBL" id="NXM92572.1"/>
    </source>
</evidence>
<dbReference type="Pfam" id="PF14775">
    <property type="entry name" value="NYD-SP28_assoc"/>
    <property type="match status" value="1"/>
</dbReference>
<dbReference type="AlphaFoldDB" id="A0A7L1ESV8"/>
<dbReference type="EMBL" id="VXBF01016396">
    <property type="protein sequence ID" value="NXM92572.1"/>
    <property type="molecule type" value="Genomic_DNA"/>
</dbReference>
<reference evidence="2 3" key="1">
    <citation type="submission" date="2019-09" db="EMBL/GenBank/DDBJ databases">
        <title>Bird 10,000 Genomes (B10K) Project - Family phase.</title>
        <authorList>
            <person name="Zhang G."/>
        </authorList>
    </citation>
    <scope>NUCLEOTIDE SEQUENCE [LARGE SCALE GENOMIC DNA]</scope>
    <source>
        <strain evidence="2">B10K-DU-001-74</strain>
        <tissue evidence="2">Muscle</tissue>
    </source>
</reference>
<dbReference type="GO" id="GO:0005858">
    <property type="term" value="C:axonemal dynein complex"/>
    <property type="evidence" value="ECO:0007669"/>
    <property type="project" value="InterPro"/>
</dbReference>
<evidence type="ECO:0000313" key="3">
    <source>
        <dbReference type="Proteomes" id="UP000565754"/>
    </source>
</evidence>
<feature type="domain" description="Dynein regulatory complex protein 1 C-terminal" evidence="1">
    <location>
        <begin position="24"/>
        <end position="73"/>
    </location>
</feature>
<gene>
    <name evidence="2" type="primary">Drc1</name>
    <name evidence="2" type="ORF">OENOEN_R15156</name>
</gene>
<accession>A0A7L1ESV8</accession>
<protein>
    <submittedName>
        <fullName evidence="2">DRC1 protein</fullName>
    </submittedName>
</protein>
<sequence length="73" mass="8576">FPTPRDEDIPREIREVRDSSRDAEYWESMARIIPERTLKLWDALGAALTEYHKVLVQRSELFSEASALQRQNS</sequence>